<organism evidence="5 6">
    <name type="scientific">Devosia psychrophila</name>
    <dbReference type="NCBI Taxonomy" id="728005"/>
    <lineage>
        <taxon>Bacteria</taxon>
        <taxon>Pseudomonadati</taxon>
        <taxon>Pseudomonadota</taxon>
        <taxon>Alphaproteobacteria</taxon>
        <taxon>Hyphomicrobiales</taxon>
        <taxon>Devosiaceae</taxon>
        <taxon>Devosia</taxon>
    </lineage>
</organism>
<evidence type="ECO:0000256" key="1">
    <source>
        <dbReference type="ARBA" id="ARBA00023015"/>
    </source>
</evidence>
<keyword evidence="3" id="KW-0804">Transcription</keyword>
<dbReference type="InterPro" id="IPR036390">
    <property type="entry name" value="WH_DNA-bd_sf"/>
</dbReference>
<reference evidence="5 6" key="1">
    <citation type="submission" date="2016-10" db="EMBL/GenBank/DDBJ databases">
        <authorList>
            <person name="de Groot N.N."/>
        </authorList>
    </citation>
    <scope>NUCLEOTIDE SEQUENCE [LARGE SCALE GENOMIC DNA]</scope>
    <source>
        <strain evidence="5 6">CGMCC 1.10210</strain>
    </source>
</reference>
<gene>
    <name evidence="5" type="ORF">SAMN04488059_10618</name>
</gene>
<dbReference type="AlphaFoldDB" id="A0A1I1JMM1"/>
<dbReference type="GO" id="GO:0003677">
    <property type="term" value="F:DNA binding"/>
    <property type="evidence" value="ECO:0007669"/>
    <property type="project" value="UniProtKB-KW"/>
</dbReference>
<dbReference type="Pfam" id="PF00392">
    <property type="entry name" value="GntR"/>
    <property type="match status" value="1"/>
</dbReference>
<dbReference type="InterPro" id="IPR008920">
    <property type="entry name" value="TF_FadR/GntR_C"/>
</dbReference>
<dbReference type="SUPFAM" id="SSF48008">
    <property type="entry name" value="GntR ligand-binding domain-like"/>
    <property type="match status" value="1"/>
</dbReference>
<dbReference type="SUPFAM" id="SSF46785">
    <property type="entry name" value="Winged helix' DNA-binding domain"/>
    <property type="match status" value="1"/>
</dbReference>
<evidence type="ECO:0000259" key="4">
    <source>
        <dbReference type="PROSITE" id="PS50949"/>
    </source>
</evidence>
<feature type="domain" description="HTH gntR-type" evidence="4">
    <location>
        <begin position="11"/>
        <end position="79"/>
    </location>
</feature>
<dbReference type="PROSITE" id="PS50949">
    <property type="entry name" value="HTH_GNTR"/>
    <property type="match status" value="1"/>
</dbReference>
<protein>
    <submittedName>
        <fullName evidence="5">Regulatory protein, gntR family</fullName>
    </submittedName>
</protein>
<sequence length="238" mass="26473">MIMSETLNVRRSLSDAVFDRIQRAIKSGAYGVDERLPTEHAMAAEFQVSRPVVRDALQRLRDQGLIYSRRGAGSFVREQGLREPLGFGQMENLSDLQHCYDFRLTMEPEAAAMAAVRRSPEALAKIKSALGLLRDATNRQSHRADADFMFHLSIAQASTNPYFATAMQALEDHIAVGMRFHGLSLRSTSDGLQHVFVEHTAVYEAISAGDADSARSLMKTHLTGSRDRLFEPKRPIGP</sequence>
<evidence type="ECO:0000313" key="5">
    <source>
        <dbReference type="EMBL" id="SFC49869.1"/>
    </source>
</evidence>
<dbReference type="PANTHER" id="PTHR43537:SF44">
    <property type="entry name" value="GNTR FAMILY REGULATORY PROTEIN"/>
    <property type="match status" value="1"/>
</dbReference>
<accession>A0A1I1JMM1</accession>
<dbReference type="STRING" id="728005.SAMN04488059_10618"/>
<dbReference type="Gene3D" id="1.20.120.530">
    <property type="entry name" value="GntR ligand-binding domain-like"/>
    <property type="match status" value="1"/>
</dbReference>
<dbReference type="PANTHER" id="PTHR43537">
    <property type="entry name" value="TRANSCRIPTIONAL REGULATOR, GNTR FAMILY"/>
    <property type="match status" value="1"/>
</dbReference>
<keyword evidence="2" id="KW-0238">DNA-binding</keyword>
<dbReference type="Proteomes" id="UP000182258">
    <property type="component" value="Unassembled WGS sequence"/>
</dbReference>
<dbReference type="PRINTS" id="PR00035">
    <property type="entry name" value="HTHGNTR"/>
</dbReference>
<dbReference type="InterPro" id="IPR000524">
    <property type="entry name" value="Tscrpt_reg_HTH_GntR"/>
</dbReference>
<dbReference type="EMBL" id="FOMB01000006">
    <property type="protein sequence ID" value="SFC49869.1"/>
    <property type="molecule type" value="Genomic_DNA"/>
</dbReference>
<dbReference type="InterPro" id="IPR036388">
    <property type="entry name" value="WH-like_DNA-bd_sf"/>
</dbReference>
<evidence type="ECO:0000256" key="3">
    <source>
        <dbReference type="ARBA" id="ARBA00023163"/>
    </source>
</evidence>
<dbReference type="GO" id="GO:0003700">
    <property type="term" value="F:DNA-binding transcription factor activity"/>
    <property type="evidence" value="ECO:0007669"/>
    <property type="project" value="InterPro"/>
</dbReference>
<name>A0A1I1JMM1_9HYPH</name>
<dbReference type="Pfam" id="PF07729">
    <property type="entry name" value="FCD"/>
    <property type="match status" value="1"/>
</dbReference>
<dbReference type="InterPro" id="IPR011711">
    <property type="entry name" value="GntR_C"/>
</dbReference>
<evidence type="ECO:0000313" key="6">
    <source>
        <dbReference type="Proteomes" id="UP000182258"/>
    </source>
</evidence>
<dbReference type="SMART" id="SM00345">
    <property type="entry name" value="HTH_GNTR"/>
    <property type="match status" value="1"/>
</dbReference>
<dbReference type="Gene3D" id="1.10.10.10">
    <property type="entry name" value="Winged helix-like DNA-binding domain superfamily/Winged helix DNA-binding domain"/>
    <property type="match status" value="1"/>
</dbReference>
<dbReference type="SMART" id="SM00895">
    <property type="entry name" value="FCD"/>
    <property type="match status" value="1"/>
</dbReference>
<proteinExistence type="predicted"/>
<dbReference type="CDD" id="cd07377">
    <property type="entry name" value="WHTH_GntR"/>
    <property type="match status" value="1"/>
</dbReference>
<keyword evidence="1" id="KW-0805">Transcription regulation</keyword>
<evidence type="ECO:0000256" key="2">
    <source>
        <dbReference type="ARBA" id="ARBA00023125"/>
    </source>
</evidence>